<keyword evidence="2" id="KW-1185">Reference proteome</keyword>
<evidence type="ECO:0000313" key="1">
    <source>
        <dbReference type="EMBL" id="GFR59348.1"/>
    </source>
</evidence>
<proteinExistence type="predicted"/>
<dbReference type="EMBL" id="BMAT01003637">
    <property type="protein sequence ID" value="GFR59348.1"/>
    <property type="molecule type" value="Genomic_DNA"/>
</dbReference>
<dbReference type="AlphaFoldDB" id="A0AAV4EE43"/>
<comment type="caution">
    <text evidence="1">The sequence shown here is derived from an EMBL/GenBank/DDBJ whole genome shotgun (WGS) entry which is preliminary data.</text>
</comment>
<gene>
    <name evidence="1" type="ORF">ElyMa_001791200</name>
</gene>
<protein>
    <submittedName>
        <fullName evidence="1">Uncharacterized protein</fullName>
    </submittedName>
</protein>
<evidence type="ECO:0000313" key="2">
    <source>
        <dbReference type="Proteomes" id="UP000762676"/>
    </source>
</evidence>
<sequence>MIHGPYGENNPTAPCMKNGTCSKGFPKPFIQNTEIGNDSYPKYRRRSPNHGGQELVLDKTTNTSKIDSRWVVPYNPLLLRLMSCHLNVELCSSVKSIKYVLKYVHKGCDQATFKVTEQATRDEVSDFINARYIGSTEAAWRIFSMPMHERFPPVMQLAAHLENGQRVYFTEENAHEKSVSDAPDFTLTAFFKLCDTDALYVPYYTVTSPVFTLGVKKPGPHANVEQR</sequence>
<accession>A0AAV4EE43</accession>
<name>A0AAV4EE43_9GAST</name>
<dbReference type="Proteomes" id="UP000762676">
    <property type="component" value="Unassembled WGS sequence"/>
</dbReference>
<reference evidence="1 2" key="1">
    <citation type="journal article" date="2021" name="Elife">
        <title>Chloroplast acquisition without the gene transfer in kleptoplastic sea slugs, Plakobranchus ocellatus.</title>
        <authorList>
            <person name="Maeda T."/>
            <person name="Takahashi S."/>
            <person name="Yoshida T."/>
            <person name="Shimamura S."/>
            <person name="Takaki Y."/>
            <person name="Nagai Y."/>
            <person name="Toyoda A."/>
            <person name="Suzuki Y."/>
            <person name="Arimoto A."/>
            <person name="Ishii H."/>
            <person name="Satoh N."/>
            <person name="Nishiyama T."/>
            <person name="Hasebe M."/>
            <person name="Maruyama T."/>
            <person name="Minagawa J."/>
            <person name="Obokata J."/>
            <person name="Shigenobu S."/>
        </authorList>
    </citation>
    <scope>NUCLEOTIDE SEQUENCE [LARGE SCALE GENOMIC DNA]</scope>
</reference>
<organism evidence="1 2">
    <name type="scientific">Elysia marginata</name>
    <dbReference type="NCBI Taxonomy" id="1093978"/>
    <lineage>
        <taxon>Eukaryota</taxon>
        <taxon>Metazoa</taxon>
        <taxon>Spiralia</taxon>
        <taxon>Lophotrochozoa</taxon>
        <taxon>Mollusca</taxon>
        <taxon>Gastropoda</taxon>
        <taxon>Heterobranchia</taxon>
        <taxon>Euthyneura</taxon>
        <taxon>Panpulmonata</taxon>
        <taxon>Sacoglossa</taxon>
        <taxon>Placobranchoidea</taxon>
        <taxon>Plakobranchidae</taxon>
        <taxon>Elysia</taxon>
    </lineage>
</organism>
<dbReference type="PANTHER" id="PTHR10492">
    <property type="match status" value="1"/>
</dbReference>